<keyword evidence="2" id="KW-0812">Transmembrane</keyword>
<name>A0A3P3RL86_9EURY</name>
<dbReference type="Pfam" id="PF19590">
    <property type="entry name" value="TrbL_3"/>
    <property type="match status" value="1"/>
</dbReference>
<feature type="compositionally biased region" description="Basic residues" evidence="1">
    <location>
        <begin position="401"/>
        <end position="411"/>
    </location>
</feature>
<feature type="transmembrane region" description="Helical" evidence="2">
    <location>
        <begin position="256"/>
        <end position="275"/>
    </location>
</feature>
<feature type="transmembrane region" description="Helical" evidence="2">
    <location>
        <begin position="221"/>
        <end position="244"/>
    </location>
</feature>
<feature type="transmembrane region" description="Helical" evidence="2">
    <location>
        <begin position="295"/>
        <end position="318"/>
    </location>
</feature>
<feature type="transmembrane region" description="Helical" evidence="2">
    <location>
        <begin position="191"/>
        <end position="215"/>
    </location>
</feature>
<accession>A0A3P3RL86</accession>
<dbReference type="EMBL" id="RRCH01000003">
    <property type="protein sequence ID" value="RRJ33630.1"/>
    <property type="molecule type" value="Genomic_DNA"/>
</dbReference>
<protein>
    <submittedName>
        <fullName evidence="3">Uncharacterized protein</fullName>
    </submittedName>
</protein>
<feature type="region of interest" description="Disordered" evidence="1">
    <location>
        <begin position="332"/>
        <end position="439"/>
    </location>
</feature>
<proteinExistence type="predicted"/>
<evidence type="ECO:0000256" key="2">
    <source>
        <dbReference type="SAM" id="Phobius"/>
    </source>
</evidence>
<organism evidence="3 4">
    <name type="scientific">Halocatena pleomorpha</name>
    <dbReference type="NCBI Taxonomy" id="1785090"/>
    <lineage>
        <taxon>Archaea</taxon>
        <taxon>Methanobacteriati</taxon>
        <taxon>Methanobacteriota</taxon>
        <taxon>Stenosarchaea group</taxon>
        <taxon>Halobacteria</taxon>
        <taxon>Halobacteriales</taxon>
        <taxon>Natronomonadaceae</taxon>
        <taxon>Halocatena</taxon>
    </lineage>
</organism>
<gene>
    <name evidence="3" type="ORF">EIK79_02195</name>
</gene>
<sequence length="439" mass="47158">MSQQTQQMRAEGTTDTWFSLVDGTGRPVSGLNWLGGPTGDGVYPQQDNGDGDKYTIDIGVVDIDIGEIIRKAFKFIVSLTMELISSAIDTFNDYILGVPAPGDPTEVSTWISAENPWPAVYGVYGIMTTVAIALLTPSFMVAIDTVDPHQRRTRLTELGKAAFFIILGVPAVAFCLHLGNEFTQAIAPGGYEFISSTSGVADLSLGLLFGALLIWAKGTVVGIGLIISIMIYMSIYILVAFWPLFWALRVQPQSDLQSYGIVGISMLPLIILLRFTQSGILRLLHQLPYDSLGGIAVKVIAIVAGLSIALIWLPYIFVTKLFPRSIILTQNRSSSGTHHPTSQPRGSGSSGGQRGQNQNRSYGSGGYGATSKSPDSQSSFSVGNSGSVFGISTGSPGGNNSKRRSSNRRSRDRSEDDDDDDSNKEPKKKFGASSESPNR</sequence>
<feature type="transmembrane region" description="Helical" evidence="2">
    <location>
        <begin position="161"/>
        <end position="179"/>
    </location>
</feature>
<keyword evidence="2" id="KW-0472">Membrane</keyword>
<dbReference type="InterPro" id="IPR045782">
    <property type="entry name" value="TrbL_3"/>
</dbReference>
<evidence type="ECO:0000313" key="4">
    <source>
        <dbReference type="Proteomes" id="UP000282322"/>
    </source>
</evidence>
<dbReference type="AlphaFoldDB" id="A0A3P3RL86"/>
<keyword evidence="2" id="KW-1133">Transmembrane helix</keyword>
<feature type="transmembrane region" description="Helical" evidence="2">
    <location>
        <begin position="119"/>
        <end position="141"/>
    </location>
</feature>
<dbReference type="Proteomes" id="UP000282322">
    <property type="component" value="Unassembled WGS sequence"/>
</dbReference>
<comment type="caution">
    <text evidence="3">The sequence shown here is derived from an EMBL/GenBank/DDBJ whole genome shotgun (WGS) entry which is preliminary data.</text>
</comment>
<feature type="compositionally biased region" description="Polar residues" evidence="1">
    <location>
        <begin position="332"/>
        <end position="341"/>
    </location>
</feature>
<keyword evidence="4" id="KW-1185">Reference proteome</keyword>
<evidence type="ECO:0000313" key="3">
    <source>
        <dbReference type="EMBL" id="RRJ33630.1"/>
    </source>
</evidence>
<evidence type="ECO:0000256" key="1">
    <source>
        <dbReference type="SAM" id="MobiDB-lite"/>
    </source>
</evidence>
<reference evidence="3 4" key="1">
    <citation type="submission" date="2018-11" db="EMBL/GenBank/DDBJ databases">
        <title>Taxonoimc description of Halomarina strain SPP-AMP-1.</title>
        <authorList>
            <person name="Pal Y."/>
            <person name="Srinivasana K."/>
            <person name="Verma A."/>
            <person name="Kumar P."/>
        </authorList>
    </citation>
    <scope>NUCLEOTIDE SEQUENCE [LARGE SCALE GENOMIC DNA]</scope>
    <source>
        <strain evidence="3 4">SPP-AMP-1</strain>
    </source>
</reference>
<feature type="compositionally biased region" description="Low complexity" evidence="1">
    <location>
        <begin position="376"/>
        <end position="392"/>
    </location>
</feature>